<sequence length="1146" mass="122788">MTSAAPCNDGDLSHPAAGAVPTAVQKALMQERDSFTSACTGMAAARGSGTNCALCPTAADDADDRNHASDTSMSEAQQRSSRSPSHPHAAPHPQQSAPVASDTHSATGGMRREWKFVLQFVHQAGQLLIQCSPQWEYEFIDADKTAVGCAQREQLPMFTSLSYTDRTAVVQAAPQSATATGSSPGAGVSLRPTSLSKGSLSASPATVNIGDQDAERHSFESSNNASKSTEMAPTIADDLVDGHAWWVEKSKSVELFYCLPPPDMDLKGFCKHCIQFILRDPHVASIDGDTRLSRLHIGNKLRCTHQLGGLHRSFQLRYTVRDRSELQESYVYAIGAIVGQRGYLLRARCTDAEELEGYVRKVLLPVYVSPGRAQFGVDVTYHNVSPTTLLSEQQEAFGELQYVDQKAAIVFVTPLYPMRVLPDYSPAKTVGVGSITCLTLKLSVYERLLDDVTAAEIIGVAKYKVNPIIVCVEVEEVSRMGYPKVMSTEQYSELKATRVAEVFPDAKMVGLPSNLIMGRRTGRLRTMTFTYEPFGCVVKALIASTLVGNLGVTALYIAKFGGGVFDSHLYVFQQLLRGMEYLPQNNFEKSARVSRYRARNIRLMKEDVIRAYSNDKEVGDAAMQSVQCATKGAPSSLSTATAVSHPTMLVSRDPRIVASTRESHLYFLSLGNDGRVEGGIEAVVPPEEGGILPTRRSASAANTSEGGLHAYGGHRWGSEVDGASTFGTEAARTSLISGSVLTASLASGALMAAAQQASGFAHTEKSASSQGGCMLGTSNADFSSSAHSSSRISVADISHLLASGSASLAGDHSDTEEAISGDIEDGRAVSCSHDEAHASTTPLDTSSAACTSVPPLTMPLAGSPVRTCRTSESGDGVEARATARSQRGSESNVLASRISSTAADAGSGEALKPQVVCSASVLPTSELRDSSGDIEAANHSPVAAARPPTTTHPSEADKDGTDAAEQLKQQQLYELLVGKGDPAVQKALREAEGGTLYGPSLRDVYARCCEVQQCRPNSYLMRKLPVQPEFTYSVEEIDLSANYVGHNGFVAVLHLLEHLPRLRVVHFNNMSLDNVDAENLCYALATNHTVREVHLEHNPGISLPSIRHFTALLRVNRRIEALGLEGTHLSPTLIARLQEATRQPRD</sequence>
<dbReference type="SUPFAM" id="SSF52047">
    <property type="entry name" value="RNI-like"/>
    <property type="match status" value="1"/>
</dbReference>
<accession>A0A640K9S2</accession>
<comment type="caution">
    <text evidence="2">The sequence shown here is derived from an EMBL/GenBank/DDBJ whole genome shotgun (WGS) entry which is preliminary data.</text>
</comment>
<dbReference type="PANTHER" id="PTHR24114:SF22">
    <property type="match status" value="1"/>
</dbReference>
<feature type="region of interest" description="Disordered" evidence="1">
    <location>
        <begin position="46"/>
        <end position="107"/>
    </location>
</feature>
<feature type="compositionally biased region" description="Polar residues" evidence="1">
    <location>
        <begin position="838"/>
        <end position="850"/>
    </location>
</feature>
<feature type="region of interest" description="Disordered" evidence="1">
    <location>
        <begin position="175"/>
        <end position="206"/>
    </location>
</feature>
<gene>
    <name evidence="2" type="ORF">LtaPh_0703200</name>
</gene>
<dbReference type="InterPro" id="IPR052394">
    <property type="entry name" value="LRR-containing"/>
</dbReference>
<evidence type="ECO:0000313" key="2">
    <source>
        <dbReference type="EMBL" id="GET86028.1"/>
    </source>
</evidence>
<dbReference type="PANTHER" id="PTHR24114">
    <property type="entry name" value="LEUCINE RICH REPEAT FAMILY PROTEIN"/>
    <property type="match status" value="1"/>
</dbReference>
<proteinExistence type="predicted"/>
<dbReference type="Gene3D" id="3.80.10.10">
    <property type="entry name" value="Ribonuclease Inhibitor"/>
    <property type="match status" value="1"/>
</dbReference>
<feature type="compositionally biased region" description="Polar residues" evidence="1">
    <location>
        <begin position="696"/>
        <end position="705"/>
    </location>
</feature>
<name>A0A640K9S2_LEITA</name>
<keyword evidence="3" id="KW-1185">Reference proteome</keyword>
<dbReference type="OrthoDB" id="273039at2759"/>
<feature type="compositionally biased region" description="Low complexity" evidence="1">
    <location>
        <begin position="76"/>
        <end position="98"/>
    </location>
</feature>
<dbReference type="VEuPathDB" id="TriTrypDB:LtaPh_0703200"/>
<dbReference type="AlphaFoldDB" id="A0A640K9S2"/>
<organism evidence="2 3">
    <name type="scientific">Leishmania tarentolae</name>
    <name type="common">Sauroleishmania tarentolae</name>
    <dbReference type="NCBI Taxonomy" id="5689"/>
    <lineage>
        <taxon>Eukaryota</taxon>
        <taxon>Discoba</taxon>
        <taxon>Euglenozoa</taxon>
        <taxon>Kinetoplastea</taxon>
        <taxon>Metakinetoplastina</taxon>
        <taxon>Trypanosomatida</taxon>
        <taxon>Trypanosomatidae</taxon>
        <taxon>Leishmaniinae</taxon>
        <taxon>Leishmania</taxon>
        <taxon>lizard Leishmania</taxon>
    </lineage>
</organism>
<feature type="region of interest" description="Disordered" evidence="1">
    <location>
        <begin position="930"/>
        <end position="960"/>
    </location>
</feature>
<feature type="compositionally biased region" description="Polar residues" evidence="1">
    <location>
        <begin position="883"/>
        <end position="895"/>
    </location>
</feature>
<evidence type="ECO:0000313" key="3">
    <source>
        <dbReference type="Proteomes" id="UP000419144"/>
    </source>
</evidence>
<dbReference type="Proteomes" id="UP000419144">
    <property type="component" value="Unassembled WGS sequence"/>
</dbReference>
<feature type="compositionally biased region" description="Polar residues" evidence="1">
    <location>
        <begin position="191"/>
        <end position="206"/>
    </location>
</feature>
<evidence type="ECO:0000256" key="1">
    <source>
        <dbReference type="SAM" id="MobiDB-lite"/>
    </source>
</evidence>
<protein>
    <submittedName>
        <fullName evidence="2">Uncharacterized protein</fullName>
    </submittedName>
</protein>
<dbReference type="EMBL" id="BLBS01000008">
    <property type="protein sequence ID" value="GET86028.1"/>
    <property type="molecule type" value="Genomic_DNA"/>
</dbReference>
<feature type="region of interest" description="Disordered" evidence="1">
    <location>
        <begin position="830"/>
        <end position="895"/>
    </location>
</feature>
<reference evidence="2" key="1">
    <citation type="submission" date="2019-11" db="EMBL/GenBank/DDBJ databases">
        <title>Leishmania tarentolae CDS.</title>
        <authorList>
            <person name="Goto Y."/>
            <person name="Yamagishi J."/>
        </authorList>
    </citation>
    <scope>NUCLEOTIDE SEQUENCE [LARGE SCALE GENOMIC DNA]</scope>
    <source>
        <strain evidence="2">Parrot Tar II</strain>
    </source>
</reference>
<feature type="region of interest" description="Disordered" evidence="1">
    <location>
        <begin position="687"/>
        <end position="713"/>
    </location>
</feature>
<dbReference type="InterPro" id="IPR032675">
    <property type="entry name" value="LRR_dom_sf"/>
</dbReference>